<dbReference type="PATRIC" id="fig|593117.10.peg.1483"/>
<gene>
    <name evidence="1" type="ordered locus">TGAM_1482</name>
</gene>
<name>C5A6X2_THEGJ</name>
<protein>
    <submittedName>
        <fullName evidence="1">Uncharacterized protein</fullName>
    </submittedName>
</protein>
<dbReference type="AlphaFoldDB" id="C5A6X2"/>
<dbReference type="HOGENOM" id="CLU_2406507_0_0_2"/>
<dbReference type="EMBL" id="CP001398">
    <property type="protein sequence ID" value="ACS33984.1"/>
    <property type="molecule type" value="Genomic_DNA"/>
</dbReference>
<dbReference type="PaxDb" id="593117-TGAM_1482"/>
<dbReference type="eggNOG" id="arCOG07098">
    <property type="taxonomic scope" value="Archaea"/>
</dbReference>
<dbReference type="Proteomes" id="UP000001488">
    <property type="component" value="Chromosome"/>
</dbReference>
<accession>C5A6X2</accession>
<evidence type="ECO:0000313" key="1">
    <source>
        <dbReference type="EMBL" id="ACS33984.1"/>
    </source>
</evidence>
<reference evidence="1 2" key="1">
    <citation type="journal article" date="2007" name="Genome Biol.">
        <title>Genome analysis and genome-wide proteomics of Thermococcus gammatolerans, the most radioresistant organism known amongst the Archaea.</title>
        <authorList>
            <person name="Zivanovic Y."/>
            <person name="Armengaud J."/>
            <person name="Lagorce A."/>
            <person name="Leplat C."/>
            <person name="Guerin P."/>
            <person name="Dutertre M."/>
            <person name="Anthouard V."/>
            <person name="Forterre P."/>
            <person name="Wincker P."/>
            <person name="Confalonieri F."/>
        </authorList>
    </citation>
    <scope>NUCLEOTIDE SEQUENCE [LARGE SCALE GENOMIC DNA]</scope>
    <source>
        <strain evidence="2">DSM 15229 / JCM 11827 / EJ3</strain>
    </source>
</reference>
<sequence length="92" mass="10376">MGGVQEALQGGLRRGAEEEGVLMKKKSIERDPIWKAVGALTISDENASEREDWLLTEEWAGFNSTKSNVFGILKGWKTDPQKLKDKLRGEWE</sequence>
<proteinExistence type="predicted"/>
<dbReference type="KEGG" id="tga:TGAM_1482"/>
<organism evidence="1 2">
    <name type="scientific">Thermococcus gammatolerans (strain DSM 15229 / JCM 11827 / EJ3)</name>
    <dbReference type="NCBI Taxonomy" id="593117"/>
    <lineage>
        <taxon>Archaea</taxon>
        <taxon>Methanobacteriati</taxon>
        <taxon>Methanobacteriota</taxon>
        <taxon>Thermococci</taxon>
        <taxon>Thermococcales</taxon>
        <taxon>Thermococcaceae</taxon>
        <taxon>Thermococcus</taxon>
    </lineage>
</organism>
<evidence type="ECO:0000313" key="2">
    <source>
        <dbReference type="Proteomes" id="UP000001488"/>
    </source>
</evidence>
<keyword evidence="2" id="KW-1185">Reference proteome</keyword>